<dbReference type="EMBL" id="JAINDJ010000004">
    <property type="protein sequence ID" value="KAG9448571.1"/>
    <property type="molecule type" value="Genomic_DNA"/>
</dbReference>
<dbReference type="Proteomes" id="UP000825729">
    <property type="component" value="Unassembled WGS sequence"/>
</dbReference>
<evidence type="ECO:0000313" key="3">
    <source>
        <dbReference type="Proteomes" id="UP000825729"/>
    </source>
</evidence>
<dbReference type="PANTHER" id="PTHR47382:SF3">
    <property type="entry name" value="ADENINE NUCLEOTIDE ALPHA HYDROLASES-LIKE SUPERFAMILY PROTEIN"/>
    <property type="match status" value="1"/>
</dbReference>
<evidence type="ECO:0000313" key="2">
    <source>
        <dbReference type="EMBL" id="KAG9448571.1"/>
    </source>
</evidence>
<dbReference type="AlphaFoldDB" id="A0AAV7EL46"/>
<evidence type="ECO:0000256" key="1">
    <source>
        <dbReference type="SAM" id="MobiDB-lite"/>
    </source>
</evidence>
<dbReference type="CDD" id="cd01989">
    <property type="entry name" value="USP_STK_Ubox_N"/>
    <property type="match status" value="1"/>
</dbReference>
<accession>A0AAV7EL46</accession>
<name>A0AAV7EL46_ARIFI</name>
<comment type="caution">
    <text evidence="2">The sequence shown here is derived from an EMBL/GenBank/DDBJ whole genome shotgun (WGS) entry which is preliminary data.</text>
</comment>
<feature type="compositionally biased region" description="Low complexity" evidence="1">
    <location>
        <begin position="214"/>
        <end position="226"/>
    </location>
</feature>
<gene>
    <name evidence="2" type="ORF">H6P81_008536</name>
</gene>
<organism evidence="2 3">
    <name type="scientific">Aristolochia fimbriata</name>
    <name type="common">White veined hardy Dutchman's pipe vine</name>
    <dbReference type="NCBI Taxonomy" id="158543"/>
    <lineage>
        <taxon>Eukaryota</taxon>
        <taxon>Viridiplantae</taxon>
        <taxon>Streptophyta</taxon>
        <taxon>Embryophyta</taxon>
        <taxon>Tracheophyta</taxon>
        <taxon>Spermatophyta</taxon>
        <taxon>Magnoliopsida</taxon>
        <taxon>Magnoliidae</taxon>
        <taxon>Piperales</taxon>
        <taxon>Aristolochiaceae</taxon>
        <taxon>Aristolochia</taxon>
    </lineage>
</organism>
<sequence length="246" mass="27310">MGDVSPLPDDADDAKIRRWFADLGGGSEIEEEEAERGSIERRLPPIEEEIAEDVYVGVGDDCSSVAALVWALKNVAKPSSVVYLIHIFPEVHRIPTPLGKLPKNQVRPEQVEIYMSERRRKRAEMLQKFLNLCSGSKVMNVDTILIESDDVSKAILDLIPILNVRKLVLGTTKPSPRKLKEGNGTAEQIQKNAPEFCEVKIIWHGEEVGGEVASTTSSEDCSRSSSFDQEKEKNSAYCTCFSTKFG</sequence>
<dbReference type="SUPFAM" id="SSF52402">
    <property type="entry name" value="Adenine nucleotide alpha hydrolases-like"/>
    <property type="match status" value="1"/>
</dbReference>
<proteinExistence type="predicted"/>
<feature type="region of interest" description="Disordered" evidence="1">
    <location>
        <begin position="210"/>
        <end position="231"/>
    </location>
</feature>
<protein>
    <submittedName>
        <fullName evidence="2">Uncharacterized protein</fullName>
    </submittedName>
</protein>
<keyword evidence="3" id="KW-1185">Reference proteome</keyword>
<reference evidence="2 3" key="1">
    <citation type="submission" date="2021-07" db="EMBL/GenBank/DDBJ databases">
        <title>The Aristolochia fimbriata genome: insights into angiosperm evolution, floral development and chemical biosynthesis.</title>
        <authorList>
            <person name="Jiao Y."/>
        </authorList>
    </citation>
    <scope>NUCLEOTIDE SEQUENCE [LARGE SCALE GENOMIC DNA]</scope>
    <source>
        <strain evidence="2">IBCAS-2021</strain>
        <tissue evidence="2">Leaf</tissue>
    </source>
</reference>
<dbReference type="Gene3D" id="3.40.50.620">
    <property type="entry name" value="HUPs"/>
    <property type="match status" value="1"/>
</dbReference>
<dbReference type="PANTHER" id="PTHR47382">
    <property type="entry name" value="U-BOX DOMAIN-CONTAINING PROTEIN 52-LIKE"/>
    <property type="match status" value="1"/>
</dbReference>
<dbReference type="InterPro" id="IPR014729">
    <property type="entry name" value="Rossmann-like_a/b/a_fold"/>
</dbReference>